<evidence type="ECO:0000313" key="11">
    <source>
        <dbReference type="Proteomes" id="UP000275024"/>
    </source>
</evidence>
<keyword evidence="4 6" id="KW-0472">Membrane</keyword>
<dbReference type="Gene3D" id="3.30.750.24">
    <property type="entry name" value="STAS domain"/>
    <property type="match status" value="1"/>
</dbReference>
<comment type="caution">
    <text evidence="8">The sequence shown here is derived from an EMBL/GenBank/DDBJ whole genome shotgun (WGS) entry which is preliminary data.</text>
</comment>
<evidence type="ECO:0000313" key="8">
    <source>
        <dbReference type="EMBL" id="RKN04057.1"/>
    </source>
</evidence>
<feature type="transmembrane region" description="Helical" evidence="6">
    <location>
        <begin position="328"/>
        <end position="347"/>
    </location>
</feature>
<protein>
    <submittedName>
        <fullName evidence="8">SulP family inorganic anion transporter</fullName>
    </submittedName>
</protein>
<dbReference type="InterPro" id="IPR001902">
    <property type="entry name" value="SLC26A/SulP_fam"/>
</dbReference>
<dbReference type="InterPro" id="IPR002645">
    <property type="entry name" value="STAS_dom"/>
</dbReference>
<dbReference type="SUPFAM" id="SSF52091">
    <property type="entry name" value="SpoIIaa-like"/>
    <property type="match status" value="1"/>
</dbReference>
<feature type="transmembrane region" description="Helical" evidence="6">
    <location>
        <begin position="251"/>
        <end position="271"/>
    </location>
</feature>
<dbReference type="Proteomes" id="UP000268652">
    <property type="component" value="Unassembled WGS sequence"/>
</dbReference>
<dbReference type="Proteomes" id="UP000275024">
    <property type="component" value="Unassembled WGS sequence"/>
</dbReference>
<dbReference type="CDD" id="cd07042">
    <property type="entry name" value="STAS_SulP_like_sulfate_transporter"/>
    <property type="match status" value="1"/>
</dbReference>
<dbReference type="RefSeq" id="WP_120700304.1">
    <property type="nucleotide sequence ID" value="NZ_RBDX01000040.1"/>
</dbReference>
<accession>A0A3A9WDG9</accession>
<reference evidence="10 11" key="1">
    <citation type="submission" date="2018-09" db="EMBL/GenBank/DDBJ databases">
        <title>Streptomyces sp. nov. DS1-2, an endophytic actinomycete isolated from roots of Dendrobium scabrilingue.</title>
        <authorList>
            <person name="Kuncharoen N."/>
            <person name="Kudo T."/>
            <person name="Ohkuma M."/>
            <person name="Yuki M."/>
            <person name="Tanasupawat S."/>
        </authorList>
    </citation>
    <scope>NUCLEOTIDE SEQUENCE [LARGE SCALE GENOMIC DNA]</scope>
    <source>
        <strain evidence="8 11">AZ1-7</strain>
        <strain evidence="9 10">DS1-2</strain>
    </source>
</reference>
<dbReference type="GO" id="GO:0016020">
    <property type="term" value="C:membrane"/>
    <property type="evidence" value="ECO:0007669"/>
    <property type="project" value="UniProtKB-SubCell"/>
</dbReference>
<feature type="transmembrane region" description="Helical" evidence="6">
    <location>
        <begin position="33"/>
        <end position="53"/>
    </location>
</feature>
<dbReference type="OrthoDB" id="9769739at2"/>
<feature type="region of interest" description="Disordered" evidence="5">
    <location>
        <begin position="564"/>
        <end position="584"/>
    </location>
</feature>
<evidence type="ECO:0000256" key="6">
    <source>
        <dbReference type="SAM" id="Phobius"/>
    </source>
</evidence>
<dbReference type="InterPro" id="IPR011547">
    <property type="entry name" value="SLC26A/SulP_dom"/>
</dbReference>
<organism evidence="8 11">
    <name type="scientific">Streptomyces radicis</name>
    <dbReference type="NCBI Taxonomy" id="1750517"/>
    <lineage>
        <taxon>Bacteria</taxon>
        <taxon>Bacillati</taxon>
        <taxon>Actinomycetota</taxon>
        <taxon>Actinomycetes</taxon>
        <taxon>Kitasatosporales</taxon>
        <taxon>Streptomycetaceae</taxon>
        <taxon>Streptomyces</taxon>
    </lineage>
</organism>
<evidence type="ECO:0000256" key="2">
    <source>
        <dbReference type="ARBA" id="ARBA00022692"/>
    </source>
</evidence>
<feature type="transmembrane region" description="Helical" evidence="6">
    <location>
        <begin position="210"/>
        <end position="231"/>
    </location>
</feature>
<dbReference type="AlphaFoldDB" id="A0A3A9WDG9"/>
<keyword evidence="3 6" id="KW-1133">Transmembrane helix</keyword>
<evidence type="ECO:0000256" key="5">
    <source>
        <dbReference type="SAM" id="MobiDB-lite"/>
    </source>
</evidence>
<gene>
    <name evidence="9" type="ORF">D7318_29510</name>
    <name evidence="8" type="ORF">D7319_29465</name>
</gene>
<sequence length="584" mass="59406">MSTFSGRAWGPVRSLLPARADVAAVRRGWRRDLLAGLTVAIVALPLALGFGVSSGLGAEAGLATAVVAGAVAAVFGGSNLQVSGPTGAMTVVLVPIVAEHGPAAVLAVGLLAGLMLIGLAFARAGRYMSYVPAPVVEGFTLGIACVIGLQQVPGALGVEQPEGERVLVVAWRAVEEWARSPQWTALGLAAGVAVIMLLGARWRPAVPFSILAVAAATLAAQAFGLEGAPAIGDLPAGLPAPSLGFLDPGEVGSLIAPAVAVAALAGLESLLSASVADGMTVGQRHDPDRELFGQGLANVAAPLFGGVPATGAIARTAVNVRSGATSRLAALAHAAVLAVIVFAAASLVSRIPLAALAGVLLATAVRMVEVGSLRAMARATRADAAVLVLTALATLVLDLVYAVLIGLLVAGTLALRAVARQARLEQVPFHADLPGEHSEEERRLLAEHIVAYRIDGPLFFAAAHRFLLELTEVADVRVVILRMSRVTTVDATGALVLKDAVEKLRRRGIVVLASGIRPGQHTALASVGALDLLHPDGHTTYAHTPDAIQAARRHLHLTGVLPAATAPPAVPEQRSAPAAGESIP</sequence>
<evidence type="ECO:0000313" key="10">
    <source>
        <dbReference type="Proteomes" id="UP000268652"/>
    </source>
</evidence>
<dbReference type="EMBL" id="RBDX01000040">
    <property type="protein sequence ID" value="RKN04057.1"/>
    <property type="molecule type" value="Genomic_DNA"/>
</dbReference>
<name>A0A3A9WDG9_9ACTN</name>
<dbReference type="Pfam" id="PF00916">
    <property type="entry name" value="Sulfate_transp"/>
    <property type="match status" value="1"/>
</dbReference>
<feature type="transmembrane region" description="Helical" evidence="6">
    <location>
        <begin position="385"/>
        <end position="415"/>
    </location>
</feature>
<feature type="transmembrane region" description="Helical" evidence="6">
    <location>
        <begin position="102"/>
        <end position="122"/>
    </location>
</feature>
<proteinExistence type="predicted"/>
<feature type="domain" description="STAS" evidence="7">
    <location>
        <begin position="447"/>
        <end position="551"/>
    </location>
</feature>
<evidence type="ECO:0000256" key="4">
    <source>
        <dbReference type="ARBA" id="ARBA00023136"/>
    </source>
</evidence>
<evidence type="ECO:0000259" key="7">
    <source>
        <dbReference type="PROSITE" id="PS50801"/>
    </source>
</evidence>
<feature type="transmembrane region" description="Helical" evidence="6">
    <location>
        <begin position="60"/>
        <end position="82"/>
    </location>
</feature>
<evidence type="ECO:0000256" key="1">
    <source>
        <dbReference type="ARBA" id="ARBA00004141"/>
    </source>
</evidence>
<dbReference type="InterPro" id="IPR036513">
    <property type="entry name" value="STAS_dom_sf"/>
</dbReference>
<dbReference type="PROSITE" id="PS50801">
    <property type="entry name" value="STAS"/>
    <property type="match status" value="1"/>
</dbReference>
<dbReference type="GO" id="GO:0055085">
    <property type="term" value="P:transmembrane transport"/>
    <property type="evidence" value="ECO:0007669"/>
    <property type="project" value="InterPro"/>
</dbReference>
<feature type="transmembrane region" description="Helical" evidence="6">
    <location>
        <begin position="353"/>
        <end position="373"/>
    </location>
</feature>
<keyword evidence="2 6" id="KW-0812">Transmembrane</keyword>
<comment type="subcellular location">
    <subcellularLocation>
        <location evidence="1">Membrane</location>
        <topology evidence="1">Multi-pass membrane protein</topology>
    </subcellularLocation>
</comment>
<dbReference type="EMBL" id="RBDY01000039">
    <property type="protein sequence ID" value="RKN14462.1"/>
    <property type="molecule type" value="Genomic_DNA"/>
</dbReference>
<dbReference type="PANTHER" id="PTHR11814">
    <property type="entry name" value="SULFATE TRANSPORTER"/>
    <property type="match status" value="1"/>
</dbReference>
<evidence type="ECO:0000313" key="9">
    <source>
        <dbReference type="EMBL" id="RKN14462.1"/>
    </source>
</evidence>
<keyword evidence="10" id="KW-1185">Reference proteome</keyword>
<dbReference type="Pfam" id="PF01740">
    <property type="entry name" value="STAS"/>
    <property type="match status" value="1"/>
</dbReference>
<feature type="transmembrane region" description="Helical" evidence="6">
    <location>
        <begin position="181"/>
        <end position="198"/>
    </location>
</feature>
<evidence type="ECO:0000256" key="3">
    <source>
        <dbReference type="ARBA" id="ARBA00022989"/>
    </source>
</evidence>